<feature type="compositionally biased region" description="Polar residues" evidence="2">
    <location>
        <begin position="2245"/>
        <end position="2263"/>
    </location>
</feature>
<feature type="compositionally biased region" description="Basic residues" evidence="2">
    <location>
        <begin position="3533"/>
        <end position="3544"/>
    </location>
</feature>
<feature type="compositionally biased region" description="Basic residues" evidence="2">
    <location>
        <begin position="2046"/>
        <end position="2065"/>
    </location>
</feature>
<feature type="compositionally biased region" description="Basic and acidic residues" evidence="2">
    <location>
        <begin position="3495"/>
        <end position="3504"/>
    </location>
</feature>
<feature type="compositionally biased region" description="Basic and acidic residues" evidence="2">
    <location>
        <begin position="3197"/>
        <end position="3216"/>
    </location>
</feature>
<protein>
    <submittedName>
        <fullName evidence="4">Nucleoprotein TPR</fullName>
    </submittedName>
</protein>
<feature type="coiled-coil region" evidence="1">
    <location>
        <begin position="61"/>
        <end position="214"/>
    </location>
</feature>
<feature type="region of interest" description="Disordered" evidence="2">
    <location>
        <begin position="3462"/>
        <end position="3647"/>
    </location>
</feature>
<feature type="coiled-coil region" evidence="1">
    <location>
        <begin position="1177"/>
        <end position="1390"/>
    </location>
</feature>
<feature type="compositionally biased region" description="Basic and acidic residues" evidence="2">
    <location>
        <begin position="3033"/>
        <end position="3052"/>
    </location>
</feature>
<feature type="compositionally biased region" description="Polar residues" evidence="2">
    <location>
        <begin position="2006"/>
        <end position="2016"/>
    </location>
</feature>
<dbReference type="GO" id="GO:0006406">
    <property type="term" value="P:mRNA export from nucleus"/>
    <property type="evidence" value="ECO:0007669"/>
    <property type="project" value="TreeGrafter"/>
</dbReference>
<feature type="coiled-coil region" evidence="1">
    <location>
        <begin position="975"/>
        <end position="1152"/>
    </location>
</feature>
<feature type="compositionally biased region" description="Polar residues" evidence="2">
    <location>
        <begin position="3054"/>
        <end position="3078"/>
    </location>
</feature>
<feature type="compositionally biased region" description="Basic and acidic residues" evidence="2">
    <location>
        <begin position="4092"/>
        <end position="4106"/>
    </location>
</feature>
<feature type="compositionally biased region" description="Basic and acidic residues" evidence="2">
    <location>
        <begin position="3242"/>
        <end position="3258"/>
    </location>
</feature>
<feature type="compositionally biased region" description="Basic and acidic residues" evidence="2">
    <location>
        <begin position="3913"/>
        <end position="3938"/>
    </location>
</feature>
<feature type="region of interest" description="Disordered" evidence="2">
    <location>
        <begin position="3100"/>
        <end position="3131"/>
    </location>
</feature>
<feature type="coiled-coil region" evidence="1">
    <location>
        <begin position="307"/>
        <end position="359"/>
    </location>
</feature>
<feature type="compositionally biased region" description="Basic residues" evidence="2">
    <location>
        <begin position="3628"/>
        <end position="3639"/>
    </location>
</feature>
<dbReference type="InterPro" id="IPR012929">
    <property type="entry name" value="Nucleoprot-TPR/MLP1-2_dom"/>
</dbReference>
<feature type="coiled-coil region" evidence="1">
    <location>
        <begin position="757"/>
        <end position="791"/>
    </location>
</feature>
<dbReference type="EMBL" id="HBUF01032377">
    <property type="protein sequence ID" value="CAG6615265.1"/>
    <property type="molecule type" value="Transcribed_RNA"/>
</dbReference>
<feature type="compositionally biased region" description="Basic and acidic residues" evidence="2">
    <location>
        <begin position="2268"/>
        <end position="2278"/>
    </location>
</feature>
<feature type="compositionally biased region" description="Basic and acidic residues" evidence="2">
    <location>
        <begin position="3271"/>
        <end position="3281"/>
    </location>
</feature>
<feature type="region of interest" description="Disordered" evidence="2">
    <location>
        <begin position="2006"/>
        <end position="2027"/>
    </location>
</feature>
<feature type="compositionally biased region" description="Polar residues" evidence="2">
    <location>
        <begin position="1843"/>
        <end position="1859"/>
    </location>
</feature>
<keyword evidence="1" id="KW-0175">Coiled coil</keyword>
<feature type="region of interest" description="Disordered" evidence="2">
    <location>
        <begin position="2836"/>
        <end position="2890"/>
    </location>
</feature>
<evidence type="ECO:0000256" key="2">
    <source>
        <dbReference type="SAM" id="MobiDB-lite"/>
    </source>
</evidence>
<feature type="region of interest" description="Disordered" evidence="2">
    <location>
        <begin position="2918"/>
        <end position="2946"/>
    </location>
</feature>
<feature type="compositionally biased region" description="Polar residues" evidence="2">
    <location>
        <begin position="3521"/>
        <end position="3532"/>
    </location>
</feature>
<feature type="compositionally biased region" description="Basic and acidic residues" evidence="2">
    <location>
        <begin position="2845"/>
        <end position="2878"/>
    </location>
</feature>
<dbReference type="PANTHER" id="PTHR18898">
    <property type="entry name" value="NUCLEOPROTEIN TPR-RELATED"/>
    <property type="match status" value="1"/>
</dbReference>
<feature type="compositionally biased region" description="Basic and acidic residues" evidence="2">
    <location>
        <begin position="2969"/>
        <end position="3008"/>
    </location>
</feature>
<feature type="compositionally biased region" description="Low complexity" evidence="2">
    <location>
        <begin position="1794"/>
        <end position="1833"/>
    </location>
</feature>
<feature type="compositionally biased region" description="Low complexity" evidence="2">
    <location>
        <begin position="1752"/>
        <end position="1785"/>
    </location>
</feature>
<feature type="coiled-coil region" evidence="1">
    <location>
        <begin position="240"/>
        <end position="267"/>
    </location>
</feature>
<feature type="compositionally biased region" description="Polar residues" evidence="2">
    <location>
        <begin position="3939"/>
        <end position="3969"/>
    </location>
</feature>
<feature type="compositionally biased region" description="Basic and acidic residues" evidence="2">
    <location>
        <begin position="2066"/>
        <end position="2082"/>
    </location>
</feature>
<feature type="domain" description="Nucleoprotein TPR/MLP1-2" evidence="3">
    <location>
        <begin position="1016"/>
        <end position="1134"/>
    </location>
</feature>
<organism evidence="4">
    <name type="scientific">Cacopsylla melanoneura</name>
    <dbReference type="NCBI Taxonomy" id="428564"/>
    <lineage>
        <taxon>Eukaryota</taxon>
        <taxon>Metazoa</taxon>
        <taxon>Ecdysozoa</taxon>
        <taxon>Arthropoda</taxon>
        <taxon>Hexapoda</taxon>
        <taxon>Insecta</taxon>
        <taxon>Pterygota</taxon>
        <taxon>Neoptera</taxon>
        <taxon>Paraneoptera</taxon>
        <taxon>Hemiptera</taxon>
        <taxon>Sternorrhyncha</taxon>
        <taxon>Psylloidea</taxon>
        <taxon>Psyllidae</taxon>
        <taxon>Psyllinae</taxon>
        <taxon>Cacopsylla</taxon>
    </lineage>
</organism>
<feature type="coiled-coil region" evidence="1">
    <location>
        <begin position="543"/>
        <end position="604"/>
    </location>
</feature>
<accession>A0A8D8PV64</accession>
<evidence type="ECO:0000259" key="3">
    <source>
        <dbReference type="Pfam" id="PF07926"/>
    </source>
</evidence>
<dbReference type="GO" id="GO:1901673">
    <property type="term" value="P:regulation of mitotic spindle assembly"/>
    <property type="evidence" value="ECO:0007669"/>
    <property type="project" value="TreeGrafter"/>
</dbReference>
<feature type="compositionally biased region" description="Low complexity" evidence="2">
    <location>
        <begin position="3992"/>
        <end position="4023"/>
    </location>
</feature>
<name>A0A8D8PV64_9HEMI</name>
<proteinExistence type="predicted"/>
<feature type="compositionally biased region" description="Polar residues" evidence="2">
    <location>
        <begin position="1691"/>
        <end position="1702"/>
    </location>
</feature>
<feature type="region of interest" description="Disordered" evidence="2">
    <location>
        <begin position="3909"/>
        <end position="4028"/>
    </location>
</feature>
<dbReference type="GO" id="GO:0005643">
    <property type="term" value="C:nuclear pore"/>
    <property type="evidence" value="ECO:0007669"/>
    <property type="project" value="TreeGrafter"/>
</dbReference>
<feature type="compositionally biased region" description="Low complexity" evidence="2">
    <location>
        <begin position="1860"/>
        <end position="1876"/>
    </location>
</feature>
<feature type="compositionally biased region" description="Polar residues" evidence="2">
    <location>
        <begin position="3611"/>
        <end position="3624"/>
    </location>
</feature>
<dbReference type="PANTHER" id="PTHR18898:SF2">
    <property type="entry name" value="NUCLEOPROTEIN TPR"/>
    <property type="match status" value="1"/>
</dbReference>
<feature type="region of interest" description="Disordered" evidence="2">
    <location>
        <begin position="3167"/>
        <end position="3302"/>
    </location>
</feature>
<dbReference type="GO" id="GO:0034399">
    <property type="term" value="C:nuclear periphery"/>
    <property type="evidence" value="ECO:0007669"/>
    <property type="project" value="UniProtKB-ARBA"/>
</dbReference>
<feature type="coiled-coil region" evidence="1">
    <location>
        <begin position="680"/>
        <end position="707"/>
    </location>
</feature>
<feature type="compositionally biased region" description="Acidic residues" evidence="2">
    <location>
        <begin position="1929"/>
        <end position="1948"/>
    </location>
</feature>
<feature type="region of interest" description="Disordered" evidence="2">
    <location>
        <begin position="2042"/>
        <end position="2090"/>
    </location>
</feature>
<dbReference type="Pfam" id="PF07926">
    <property type="entry name" value="TPR_MLP1_2"/>
    <property type="match status" value="1"/>
</dbReference>
<evidence type="ECO:0000256" key="1">
    <source>
        <dbReference type="SAM" id="Coils"/>
    </source>
</evidence>
<feature type="region of interest" description="Disordered" evidence="2">
    <location>
        <begin position="3738"/>
        <end position="3773"/>
    </location>
</feature>
<feature type="region of interest" description="Disordered" evidence="2">
    <location>
        <begin position="1446"/>
        <end position="1484"/>
    </location>
</feature>
<feature type="compositionally biased region" description="Basic and acidic residues" evidence="2">
    <location>
        <begin position="3462"/>
        <end position="3471"/>
    </location>
</feature>
<feature type="region of interest" description="Disordered" evidence="2">
    <location>
        <begin position="3859"/>
        <end position="3892"/>
    </location>
</feature>
<feature type="compositionally biased region" description="Acidic residues" evidence="2">
    <location>
        <begin position="3738"/>
        <end position="3748"/>
    </location>
</feature>
<feature type="coiled-coil region" evidence="1">
    <location>
        <begin position="824"/>
        <end position="949"/>
    </location>
</feature>
<feature type="compositionally biased region" description="Basic and acidic residues" evidence="2">
    <location>
        <begin position="2929"/>
        <end position="2946"/>
    </location>
</feature>
<feature type="region of interest" description="Disordered" evidence="2">
    <location>
        <begin position="1678"/>
        <end position="1730"/>
    </location>
</feature>
<feature type="compositionally biased region" description="Polar residues" evidence="2">
    <location>
        <begin position="3282"/>
        <end position="3302"/>
    </location>
</feature>
<feature type="compositionally biased region" description="Polar residues" evidence="2">
    <location>
        <begin position="3976"/>
        <end position="3991"/>
    </location>
</feature>
<feature type="compositionally biased region" description="Low complexity" evidence="2">
    <location>
        <begin position="1715"/>
        <end position="1730"/>
    </location>
</feature>
<feature type="compositionally biased region" description="Basic and acidic residues" evidence="2">
    <location>
        <begin position="3121"/>
        <end position="3131"/>
    </location>
</feature>
<feature type="region of interest" description="Disordered" evidence="2">
    <location>
        <begin position="1749"/>
        <end position="1956"/>
    </location>
</feature>
<feature type="compositionally biased region" description="Polar residues" evidence="2">
    <location>
        <begin position="3572"/>
        <end position="3582"/>
    </location>
</feature>
<feature type="compositionally biased region" description="Basic and acidic residues" evidence="2">
    <location>
        <begin position="2018"/>
        <end position="2027"/>
    </location>
</feature>
<dbReference type="GO" id="GO:0006606">
    <property type="term" value="P:protein import into nucleus"/>
    <property type="evidence" value="ECO:0007669"/>
    <property type="project" value="InterPro"/>
</dbReference>
<evidence type="ECO:0000313" key="4">
    <source>
        <dbReference type="EMBL" id="CAG6615265.1"/>
    </source>
</evidence>
<feature type="region of interest" description="Disordered" evidence="2">
    <location>
        <begin position="4086"/>
        <end position="4106"/>
    </location>
</feature>
<feature type="compositionally biased region" description="Basic residues" evidence="2">
    <location>
        <begin position="3864"/>
        <end position="3877"/>
    </location>
</feature>
<sequence>MASTQTSAASALQKLLTQDEYQSLSSQLSSKLSQAFQEQADECACLLTLHESEKQKNGDLIAGLRKDIESTQSELNNTQQKLVALSEENKTLATKYDTAHEKLEHAEATRRTLEKSVDELRHQRDTSTFSANALQSQFDFKETQLAQLKADMEHLRSELDAAVQSKFQAMVNQDEVEVKGKELQLKEAQLDKDRARMQQQIDMLNSELDKRNNDTIELRKESNKTFLELQNKLELRTSQHNALEEKYKRVEQLYKERTKETNELRDRLTGQAQDEIDYRVHLEAQLNAQKAFVQAHKEALDATKIKCADMETTIVELKTRLDTQNETQAQLEAENEELKRELAERVEHFNEQMKAADEMLFAVKSENLDKSLETLSPYAVEISKRLREGLTYTDLIKLYAEASEELVVKQGVIEALQGDMGRIMEELKEVAPKMRRKCDRLHDALQVIDHVTCAKEKLDHEKCLVEKERDEIKTQLAVTRRENDRNKAYVKDLCKQLCLFVKKEAEERGIPVPVTEERPPAVKRASLDLSSLVENRLLTFSCVEELQQKNLELLEAVRILEQELEKKSESLSEMKMQQIQQESKSDTEKQLEEMKAQNEIQKQHLKYLMILLRQPSGDTSGIEYNEEFQSFTARTRVSVEVQTDDSTVQYTVKDVEALRAKSAATVAKLESRVTELLSSESKLRQDLRTAESEAAELKIKLRKVVTENEYKEEMLTTMRHNAEITSTQVATLEKSSQSYRESCIKNESVVSALHEQLKIVSKKLAQTEVDAEQYKRELANMGEKVKDLTLAKEVHSKEQNLHVQLMSHIEGIKTQMDLSESMGKAKLESKLEDSLKELNGLRHKLSEEQNMHAAKIEMLNKNVDTMKRRLEEEIEAKNRARQDLEKVKEEVKRMENEVEKLRGEVDVAKRVTVNTGEKDKQVDQMKYEMMKLQAELKENQNMVTVTKQNEKSIQEICTTFEKHNRELTSQVKTAEATHQAKVAELTKQINQLTNELKKRPLTAQQTIPQTPVLSNSDTTNSEVGDLRQQLEQVREQLRVSEMEREKAVASYVRELQVHAEDSQVLPKLKQELSELKSALQTLENEKQAIQAKLVAAQNQLKERVTDVETEQYIVRQELEQARTYNETLFKALDELNSECNLSLNEIENSDQELRGNENVISVIKHLRQQSSLARIDKQNIECENKVMKSELDMLKRKLNESNELLNAERNKNQVNEKTLEKHTELVKKIEMMEVVSDSNRILREDRDKLQAQLNAVMKEKETFDAKTVDPLKTKISQLAHDLEMRNQQVEHLKKQSESWKKRSETLVVKANKSNPEDIERLNLEKETLSKQLKSERESYHANLEDLKTLRAENATQRDQLNQLTKQVNELKQTKEQLLKVKSELETCKTELAQLTTVKKELETGKTDITNLTTQLETTNQKLATQGQQLENTRKLALQLKGANAKMKKEKEDADKAQALKTRTEEEDKTKNEAHEALLKEKDEQIAKIESAKTNLETEMNNFKATLTQREERMKEVLKKCRQKMASQVLEMKQLKMQIAGGAGPSSGPSPDNEKLERTIAELREEKEKLMRDNEALQQKNNLLSRHLSVQSNSESMGAKPAQEPPTANIKPMSGAVTPWRETPFASIRPMLSMEPRTVVVTPTALQPQNLEPSSSHMDYIASTSTAVRQATILPTTMQQQPLQQTGAGQQNRQTVGETAAESTQHEEVESPELDQQQSSSTTSSSTGASSAAASAQAASIVALVLPQERQDSTASQQMVSGSSSGVTGSSAGNSSQQQLVSGSSGAQTQQRVTGSSANGSASQQQLVSGSNNSSSSSSTTSSSQTSQQMVTGSNQQDEPVAGPSQQYRQEVPSTSTSQQVSDNSSNTVTTSRTSTTQKRARSPSDVTDSLVTAEPISIEEEDDGGMQSVKRRRVLEVEYQVPTSSQRDQEDEIVVPDSDEEEEEEEDVDKTPPMSRMSPVVFGDEEHGNAVNFLSYNVTKSGSLIGVDQFNSPPPQFQMSLMNMNNVSRSNPNLSGDTKVRLQPRDKSKSMFDLVIVSDGTDRNSVKRSRSSSKGKDKPKLRKRESKSAENISRRSSSDRKVAKQVVMSDESLLDNAKSMEDICKPEKDAKSMEDITKPQNGAKSMEDVSGQPASALARKDSIFARRRISITNNDFNRRGSRSNGNLTESVENMASTLLTRRGSINLNRKNSITRKMSVTNEPLLKKVGNKPSAEERETYESVAGSVLMRRDSVKRFPDMKQLRKQNTLNYELDRNQSQSSESIGPLPRRDPFGDKQMSRSCSVTSVSEYKETLRKLLKSQESIDESNETNANNKKLESQSLVNITEQVEGDENVNKSESNIHKMIAVAKPTSILKNKIDFVPIPLDKERTKQNKDNNQTKARNFFGEDLDLGAIEYDAKSSRHESSPSRAPYSRIMANREDPLESRYSHIIANRIIVKPKQPQPDTKIQNGKDLHRRYLANQPHLKSNDYLIQTDFTAPARGYPTGDVRNYRDPSLDSSIEDLTPLKFTDFRSHDSVMNKLLADSKQKAENELGFVLGDSDVQDEDLTQAVTKFIDAEIKAIILQRYEEGEKPLDMSVPSTESKLFKTQNFTTKFIEIEREVCATQRIEGHDKKKKSVLIIKSTEPIFSSIENTFVISTEPKDDVILTSKFIQKEKEHSTALRAKKSKTPECKVTDTAEVNSPSQKFTAEFIERERVYSSFQTPHLILCKKIGGRKSIPPPISDGLKTDSNIKRELELTTKFLQMEREYCALQTQTVVQAVRRSVDSLNMVNQNIQELIDFTQKFIDGEKKAVAKESINSSRSESTNNVPSQFVLKENSNYLPDHAHLKESIEEKISSIKKKSPSREKEESPSEKREKKKSPSQEKEKKKSPSQEKEKKRHVPTQDEIDMILKRQSYDFALSKMNMTGVVPNINAYKTPSRVSSQSSRDSEPSSRLHDMTPIGQRERAEPDYAFIISQSNLNKQSFPQDKRSSFRVLKNDENRMSREEVLVEENVKTSSEDIPKELKSSIGKIPDSIQPNQETTEEGSSPKLEIKRESSPPKGHTNFEKEPVNNYQQSTTKTKYTEQGTDVPTSENPEYSIMTKDTNVFEAVEPSVREYASPEIETLDSRTKRLSGGERLPYEESMDKSESSIVNFFSASMETIKSRFTGHSDDFSDFVENMESELAEAINDVTDQQDETSDQFTNKLVETQAKPSPERKSSSKSFEDSHEEIENKIVTSTDIPEKVVDGTVEQTPQCGDYLDHTETSHSESKLKESEVEESLPKNLKQKRQDSVHKDSLSEYSQSADVTQESSHSAEVTNSVCDVEVTEKSAVDEAADVKRKSVENAIDEDSRKKVVVNQESLHDVDVVKDSVEEVKVTKDSAEEVHAMNTSIQENGSATQAPGDVINESIQENLSPKSSASEILSDSTIDNQLNECRNCPHTKVDSLDFLSDEELKCASDLVKEEGNLLDQLKKLEAEKRRVVSKDESIESGSQGESTLELVVEICQEEVTLDDKSDDKSPDLVVTQETSRIQDEVETFTTVLQETNTPKTKRKKKKKHHTSKEDLNQTIEPNKIKKSESESEISTSSDLVRTDSQVSGEKTPDLKSVEANVPPKTEDIIPLLKESDQLNVDSQEDNSASDTKSKSKKKKKKKSNKGIKEDSITINQNVQQEVGGQKEELIETEKEIDKLKPEPENIQVIEENVKVIEEQSTETTPELKEADDFIPIKKKKSKMTRHLTRAILDAMKGEAILQETDDDNCEETSPEDIPTDRVQTESTYTDETCEDNTPDKVHLESTYTHETSEDNQGIYEDTPEYFEGVCRLDDVCEEDEEFCRLDDECEEDEEFCRLDEVCDTIPEEESANEDNEFETDILTNYQEKVPRKRTHTRSKTNKKTKTENNAKENFFPTDDDKINVIDDLVDNVPRKSHLQHQETKANEDNEFEHVGEVPRNESVKKTQSVSVQTSLDNQATTKQELVEKQANSIQESKPLESIKNQATSTKESIGNQATTIQESMETQTTSEQESAQRHSSSSPPQITSPPEHRVDINTGLDVINCRLDIINQEISTIAHVLSNINNEIKHGSSTVVLDAALELSDRTSKLIKGARAGHTAEPDAGKEDDNAR</sequence>
<feature type="region of interest" description="Disordered" evidence="2">
    <location>
        <begin position="2238"/>
        <end position="2285"/>
    </location>
</feature>
<dbReference type="GO" id="GO:0017056">
    <property type="term" value="F:structural constituent of nuclear pore"/>
    <property type="evidence" value="ECO:0007669"/>
    <property type="project" value="TreeGrafter"/>
</dbReference>
<feature type="region of interest" description="Disordered" evidence="2">
    <location>
        <begin position="1590"/>
        <end position="1616"/>
    </location>
</feature>
<reference evidence="4" key="1">
    <citation type="submission" date="2021-05" db="EMBL/GenBank/DDBJ databases">
        <authorList>
            <person name="Alioto T."/>
            <person name="Alioto T."/>
            <person name="Gomez Garrido J."/>
        </authorList>
    </citation>
    <scope>NUCLEOTIDE SEQUENCE</scope>
</reference>
<feature type="region of interest" description="Disordered" evidence="2">
    <location>
        <begin position="2965"/>
        <end position="3083"/>
    </location>
</feature>
<feature type="compositionally biased region" description="Low complexity" evidence="2">
    <location>
        <begin position="1678"/>
        <end position="1690"/>
    </location>
</feature>